<sequence length="152" mass="16201">MADVLPQAVAVYRANLIVTGLANCASCTAVGDTSTLRPKLLSCPVLIVPPGPQELPAYVVIAGDFAHFQARQLAWLPAMARNAIAHFDLLHLQPPGGTGLVPLKSPAGSPRLPAQRGREPAALRRCPGRHQRILRPAIGRACWCWPPPTPVC</sequence>
<dbReference type="RefSeq" id="WP_380206827.1">
    <property type="nucleotide sequence ID" value="NZ_JBHTEK010000005.1"/>
</dbReference>
<proteinExistence type="predicted"/>
<reference evidence="2" key="1">
    <citation type="journal article" date="2019" name="Int. J. Syst. Evol. Microbiol.">
        <title>The Global Catalogue of Microorganisms (GCM) 10K type strain sequencing project: providing services to taxonomists for standard genome sequencing and annotation.</title>
        <authorList>
            <consortium name="The Broad Institute Genomics Platform"/>
            <consortium name="The Broad Institute Genome Sequencing Center for Infectious Disease"/>
            <person name="Wu L."/>
            <person name="Ma J."/>
        </authorList>
    </citation>
    <scope>NUCLEOTIDE SEQUENCE [LARGE SCALE GENOMIC DNA]</scope>
    <source>
        <strain evidence="2">JCM 19635</strain>
    </source>
</reference>
<name>A0ABW2UDW4_9BACT</name>
<comment type="caution">
    <text evidence="1">The sequence shown here is derived from an EMBL/GenBank/DDBJ whole genome shotgun (WGS) entry which is preliminary data.</text>
</comment>
<protein>
    <submittedName>
        <fullName evidence="1">Uncharacterized protein</fullName>
    </submittedName>
</protein>
<dbReference type="Gene3D" id="3.40.50.12370">
    <property type="match status" value="1"/>
</dbReference>
<keyword evidence="2" id="KW-1185">Reference proteome</keyword>
<gene>
    <name evidence="1" type="ORF">ACFQT0_29055</name>
</gene>
<evidence type="ECO:0000313" key="1">
    <source>
        <dbReference type="EMBL" id="MFC7670992.1"/>
    </source>
</evidence>
<evidence type="ECO:0000313" key="2">
    <source>
        <dbReference type="Proteomes" id="UP001596513"/>
    </source>
</evidence>
<accession>A0ABW2UDW4</accession>
<dbReference type="EMBL" id="JBHTEK010000005">
    <property type="protein sequence ID" value="MFC7670992.1"/>
    <property type="molecule type" value="Genomic_DNA"/>
</dbReference>
<organism evidence="1 2">
    <name type="scientific">Hymenobacter humi</name>
    <dbReference type="NCBI Taxonomy" id="1411620"/>
    <lineage>
        <taxon>Bacteria</taxon>
        <taxon>Pseudomonadati</taxon>
        <taxon>Bacteroidota</taxon>
        <taxon>Cytophagia</taxon>
        <taxon>Cytophagales</taxon>
        <taxon>Hymenobacteraceae</taxon>
        <taxon>Hymenobacter</taxon>
    </lineage>
</organism>
<dbReference type="Proteomes" id="UP001596513">
    <property type="component" value="Unassembled WGS sequence"/>
</dbReference>